<dbReference type="Pfam" id="PF00266">
    <property type="entry name" value="Aminotran_5"/>
    <property type="match status" value="1"/>
</dbReference>
<comment type="catalytic activity">
    <reaction evidence="8">
        <text>(sulfur carrier)-H + L-cysteine = (sulfur carrier)-SH + L-alanine</text>
        <dbReference type="Rhea" id="RHEA:43892"/>
        <dbReference type="Rhea" id="RHEA-COMP:14737"/>
        <dbReference type="Rhea" id="RHEA-COMP:14739"/>
        <dbReference type="ChEBI" id="CHEBI:29917"/>
        <dbReference type="ChEBI" id="CHEBI:35235"/>
        <dbReference type="ChEBI" id="CHEBI:57972"/>
        <dbReference type="ChEBI" id="CHEBI:64428"/>
        <dbReference type="EC" id="2.8.1.7"/>
    </reaction>
</comment>
<dbReference type="KEGG" id="lgo:JCM16774_2068"/>
<organism evidence="10 11">
    <name type="scientific">Pseudoleptotrichia goodfellowii</name>
    <dbReference type="NCBI Taxonomy" id="157692"/>
    <lineage>
        <taxon>Bacteria</taxon>
        <taxon>Fusobacteriati</taxon>
        <taxon>Fusobacteriota</taxon>
        <taxon>Fusobacteriia</taxon>
        <taxon>Fusobacteriales</taxon>
        <taxon>Leptotrichiaceae</taxon>
        <taxon>Pseudoleptotrichia</taxon>
    </lineage>
</organism>
<protein>
    <submittedName>
        <fullName evidence="10">Class V aminotransferase</fullName>
    </submittedName>
</protein>
<keyword evidence="6" id="KW-0408">Iron</keyword>
<evidence type="ECO:0000313" key="10">
    <source>
        <dbReference type="EMBL" id="BBM37116.1"/>
    </source>
</evidence>
<accession>A0A510JDF9</accession>
<evidence type="ECO:0000313" key="11">
    <source>
        <dbReference type="Proteomes" id="UP000321606"/>
    </source>
</evidence>
<evidence type="ECO:0000256" key="7">
    <source>
        <dbReference type="ARBA" id="ARBA00023014"/>
    </source>
</evidence>
<dbReference type="Gene3D" id="3.40.640.10">
    <property type="entry name" value="Type I PLP-dependent aspartate aminotransferase-like (Major domain)"/>
    <property type="match status" value="1"/>
</dbReference>
<dbReference type="Proteomes" id="UP000321606">
    <property type="component" value="Chromosome"/>
</dbReference>
<comment type="similarity">
    <text evidence="2">Belongs to the class-V pyridoxal-phosphate-dependent aminotransferase family. NifS/IscS subfamily.</text>
</comment>
<dbReference type="Gene3D" id="3.90.1150.10">
    <property type="entry name" value="Aspartate Aminotransferase, domain 1"/>
    <property type="match status" value="1"/>
</dbReference>
<dbReference type="InterPro" id="IPR015421">
    <property type="entry name" value="PyrdxlP-dep_Trfase_major"/>
</dbReference>
<dbReference type="PANTHER" id="PTHR11601:SF34">
    <property type="entry name" value="CYSTEINE DESULFURASE"/>
    <property type="match status" value="1"/>
</dbReference>
<keyword evidence="3 10" id="KW-0808">Transferase</keyword>
<dbReference type="RefSeq" id="WP_026738223.1">
    <property type="nucleotide sequence ID" value="NZ_AP019822.1"/>
</dbReference>
<evidence type="ECO:0000256" key="6">
    <source>
        <dbReference type="ARBA" id="ARBA00023004"/>
    </source>
</evidence>
<dbReference type="OrthoDB" id="9808002at2"/>
<evidence type="ECO:0000256" key="5">
    <source>
        <dbReference type="ARBA" id="ARBA00022898"/>
    </source>
</evidence>
<keyword evidence="5" id="KW-0663">Pyridoxal phosphate</keyword>
<gene>
    <name evidence="10" type="ORF">JCM16774_2068</name>
</gene>
<dbReference type="AlphaFoldDB" id="A0A510JDF9"/>
<dbReference type="GO" id="GO:0031071">
    <property type="term" value="F:cysteine desulfurase activity"/>
    <property type="evidence" value="ECO:0007669"/>
    <property type="project" value="UniProtKB-EC"/>
</dbReference>
<dbReference type="GO" id="GO:0046872">
    <property type="term" value="F:metal ion binding"/>
    <property type="evidence" value="ECO:0007669"/>
    <property type="project" value="UniProtKB-KW"/>
</dbReference>
<evidence type="ECO:0000256" key="2">
    <source>
        <dbReference type="ARBA" id="ARBA00006490"/>
    </source>
</evidence>
<dbReference type="SUPFAM" id="SSF53383">
    <property type="entry name" value="PLP-dependent transferases"/>
    <property type="match status" value="1"/>
</dbReference>
<evidence type="ECO:0000256" key="1">
    <source>
        <dbReference type="ARBA" id="ARBA00001933"/>
    </source>
</evidence>
<evidence type="ECO:0000259" key="9">
    <source>
        <dbReference type="Pfam" id="PF00266"/>
    </source>
</evidence>
<dbReference type="InterPro" id="IPR015424">
    <property type="entry name" value="PyrdxlP-dep_Trfase"/>
</dbReference>
<reference evidence="10 11" key="1">
    <citation type="submission" date="2019-07" db="EMBL/GenBank/DDBJ databases">
        <title>Complete Genome Sequence of Leptotrichia goodfellowii Strain JCM 16774.</title>
        <authorList>
            <person name="Watanabe S."/>
            <person name="Cui L."/>
        </authorList>
    </citation>
    <scope>NUCLEOTIDE SEQUENCE [LARGE SCALE GENOMIC DNA]</scope>
    <source>
        <strain evidence="10 11">JCM16774</strain>
    </source>
</reference>
<evidence type="ECO:0000256" key="8">
    <source>
        <dbReference type="ARBA" id="ARBA00050776"/>
    </source>
</evidence>
<sequence>MKQVYLDNAASTKMMPKVIEKIAESYGEIYANPSSTHRLGQKAKGIIEKTRNIIAGCLGAEANEIIFTSGGAEGNNLILRGALNAYEYKGKHIITSKIEHSTVLKTCQQLEREGYEVTYIDVDKNGVIDIEQLKNSVRKDTVIVSIMYVNNETGVKQPIEEIGKILEGTSVLFHTDAVQAVGKEIILPKNVRISALTATAHKFYGPKGAGFIFLDKNFLVEKEIWGGSQERNQRAGTENIQGIIGLGTALEEVYRTIYEEKGKDEELHKYMENRLKNEIERLKINGENAPRIKTITNVCIEGCDVQTLLIALDLRGIYVSGGSACMSGAHENSHVLKAMGLSEEELKSSFRISTGKYTTKEEIDYFIDNLKEIVKIERGE</sequence>
<dbReference type="GO" id="GO:0008483">
    <property type="term" value="F:transaminase activity"/>
    <property type="evidence" value="ECO:0007669"/>
    <property type="project" value="UniProtKB-KW"/>
</dbReference>
<dbReference type="PANTHER" id="PTHR11601">
    <property type="entry name" value="CYSTEINE DESULFURYLASE FAMILY MEMBER"/>
    <property type="match status" value="1"/>
</dbReference>
<dbReference type="PIRSF" id="PIRSF005572">
    <property type="entry name" value="NifS"/>
    <property type="match status" value="1"/>
</dbReference>
<comment type="cofactor">
    <cofactor evidence="1">
        <name>pyridoxal 5'-phosphate</name>
        <dbReference type="ChEBI" id="CHEBI:597326"/>
    </cofactor>
</comment>
<dbReference type="Gene3D" id="1.10.260.50">
    <property type="match status" value="1"/>
</dbReference>
<evidence type="ECO:0000256" key="3">
    <source>
        <dbReference type="ARBA" id="ARBA00022679"/>
    </source>
</evidence>
<dbReference type="InterPro" id="IPR016454">
    <property type="entry name" value="Cysteine_dSase"/>
</dbReference>
<dbReference type="STRING" id="714315.GCA_000516535_02065"/>
<feature type="domain" description="Aminotransferase class V" evidence="9">
    <location>
        <begin position="4"/>
        <end position="366"/>
    </location>
</feature>
<dbReference type="GO" id="GO:0051536">
    <property type="term" value="F:iron-sulfur cluster binding"/>
    <property type="evidence" value="ECO:0007669"/>
    <property type="project" value="UniProtKB-KW"/>
</dbReference>
<evidence type="ECO:0000256" key="4">
    <source>
        <dbReference type="ARBA" id="ARBA00022723"/>
    </source>
</evidence>
<proteinExistence type="inferred from homology"/>
<keyword evidence="4" id="KW-0479">Metal-binding</keyword>
<name>A0A510JDF9_9FUSO</name>
<keyword evidence="7" id="KW-0411">Iron-sulfur</keyword>
<dbReference type="InterPro" id="IPR000192">
    <property type="entry name" value="Aminotrans_V_dom"/>
</dbReference>
<dbReference type="InterPro" id="IPR015422">
    <property type="entry name" value="PyrdxlP-dep_Trfase_small"/>
</dbReference>
<dbReference type="EMBL" id="AP019822">
    <property type="protein sequence ID" value="BBM37116.1"/>
    <property type="molecule type" value="Genomic_DNA"/>
</dbReference>
<keyword evidence="10" id="KW-0032">Aminotransferase</keyword>